<dbReference type="Proteomes" id="UP000241808">
    <property type="component" value="Unassembled WGS sequence"/>
</dbReference>
<dbReference type="PANTHER" id="PTHR30065">
    <property type="entry name" value="FLAGELLAR BIOSYNTHETIC PROTEIN FLIR"/>
    <property type="match status" value="1"/>
</dbReference>
<dbReference type="Pfam" id="PF01311">
    <property type="entry name" value="Bac_export_1"/>
    <property type="match status" value="1"/>
</dbReference>
<comment type="subcellular location">
    <subcellularLocation>
        <location evidence="10">Cell membrane</location>
        <topology evidence="10">Multi-pass membrane protein</topology>
    </subcellularLocation>
    <subcellularLocation>
        <location evidence="10">Bacterial flagellum basal body</location>
    </subcellularLocation>
</comment>
<name>A0A2T4YZ56_9HYPH</name>
<dbReference type="GO" id="GO:0009425">
    <property type="term" value="C:bacterial-type flagellum basal body"/>
    <property type="evidence" value="ECO:0007669"/>
    <property type="project" value="UniProtKB-SubCell"/>
</dbReference>
<evidence type="ECO:0000256" key="9">
    <source>
        <dbReference type="NCBIfam" id="TIGR01400"/>
    </source>
</evidence>
<evidence type="ECO:0000256" key="4">
    <source>
        <dbReference type="ARBA" id="ARBA00022475"/>
    </source>
</evidence>
<dbReference type="AlphaFoldDB" id="A0A2T4YZ56"/>
<evidence type="ECO:0000256" key="3">
    <source>
        <dbReference type="ARBA" id="ARBA00021717"/>
    </source>
</evidence>
<keyword evidence="12" id="KW-1185">Reference proteome</keyword>
<evidence type="ECO:0000256" key="8">
    <source>
        <dbReference type="ARBA" id="ARBA00023143"/>
    </source>
</evidence>
<keyword evidence="11" id="KW-0969">Cilium</keyword>
<dbReference type="EMBL" id="PZZL01000008">
    <property type="protein sequence ID" value="PTM52271.1"/>
    <property type="molecule type" value="Genomic_DNA"/>
</dbReference>
<evidence type="ECO:0000256" key="6">
    <source>
        <dbReference type="ARBA" id="ARBA00022989"/>
    </source>
</evidence>
<keyword evidence="11" id="KW-0282">Flagellum</keyword>
<evidence type="ECO:0000256" key="7">
    <source>
        <dbReference type="ARBA" id="ARBA00023136"/>
    </source>
</evidence>
<evidence type="ECO:0000256" key="10">
    <source>
        <dbReference type="RuleBase" id="RU362071"/>
    </source>
</evidence>
<reference evidence="11 12" key="1">
    <citation type="submission" date="2018-04" db="EMBL/GenBank/DDBJ databases">
        <title>Genomic Encyclopedia of Archaeal and Bacterial Type Strains, Phase II (KMG-II): from individual species to whole genera.</title>
        <authorList>
            <person name="Goeker M."/>
        </authorList>
    </citation>
    <scope>NUCLEOTIDE SEQUENCE [LARGE SCALE GENOMIC DNA]</scope>
    <source>
        <strain evidence="11 12">DSM 25521</strain>
    </source>
</reference>
<feature type="transmembrane region" description="Helical" evidence="10">
    <location>
        <begin position="37"/>
        <end position="54"/>
    </location>
</feature>
<feature type="transmembrane region" description="Helical" evidence="10">
    <location>
        <begin position="89"/>
        <end position="110"/>
    </location>
</feature>
<accession>A0A2T4YZ56</accession>
<organism evidence="11 12">
    <name type="scientific">Phreatobacter oligotrophus</name>
    <dbReference type="NCBI Taxonomy" id="1122261"/>
    <lineage>
        <taxon>Bacteria</taxon>
        <taxon>Pseudomonadati</taxon>
        <taxon>Pseudomonadota</taxon>
        <taxon>Alphaproteobacteria</taxon>
        <taxon>Hyphomicrobiales</taxon>
        <taxon>Phreatobacteraceae</taxon>
        <taxon>Phreatobacter</taxon>
    </lineage>
</organism>
<comment type="function">
    <text evidence="1 10">Role in flagellar biosynthesis.</text>
</comment>
<dbReference type="PRINTS" id="PR00953">
    <property type="entry name" value="TYPE3IMRPROT"/>
</dbReference>
<keyword evidence="5 10" id="KW-0812">Transmembrane</keyword>
<dbReference type="InterPro" id="IPR006303">
    <property type="entry name" value="FliR"/>
</dbReference>
<evidence type="ECO:0000313" key="12">
    <source>
        <dbReference type="Proteomes" id="UP000241808"/>
    </source>
</evidence>
<evidence type="ECO:0000256" key="5">
    <source>
        <dbReference type="ARBA" id="ARBA00022692"/>
    </source>
</evidence>
<keyword evidence="11" id="KW-0966">Cell projection</keyword>
<protein>
    <recommendedName>
        <fullName evidence="3 9">Flagellar biosynthetic protein FliR</fullName>
    </recommendedName>
</protein>
<feature type="transmembrane region" description="Helical" evidence="10">
    <location>
        <begin position="212"/>
        <end position="240"/>
    </location>
</feature>
<evidence type="ECO:0000256" key="2">
    <source>
        <dbReference type="ARBA" id="ARBA00009772"/>
    </source>
</evidence>
<keyword evidence="6 10" id="KW-1133">Transmembrane helix</keyword>
<comment type="caution">
    <text evidence="11">The sequence shown here is derived from an EMBL/GenBank/DDBJ whole genome shotgun (WGS) entry which is preliminary data.</text>
</comment>
<comment type="similarity">
    <text evidence="2 10">Belongs to the FliR/MopE/SpaR family.</text>
</comment>
<dbReference type="GO" id="GO:0044780">
    <property type="term" value="P:bacterial-type flagellum assembly"/>
    <property type="evidence" value="ECO:0007669"/>
    <property type="project" value="UniProtKB-UniRule"/>
</dbReference>
<feature type="transmembrane region" description="Helical" evidence="10">
    <location>
        <begin position="122"/>
        <end position="150"/>
    </location>
</feature>
<dbReference type="PANTHER" id="PTHR30065:SF8">
    <property type="entry name" value="FLAGELLAR BIOSYNTHETIC PROTEIN FLIR"/>
    <property type="match status" value="1"/>
</dbReference>
<dbReference type="GO" id="GO:0006605">
    <property type="term" value="P:protein targeting"/>
    <property type="evidence" value="ECO:0007669"/>
    <property type="project" value="UniProtKB-UniRule"/>
</dbReference>
<gene>
    <name evidence="11" type="ORF">C8P69_10871</name>
</gene>
<dbReference type="GO" id="GO:0005886">
    <property type="term" value="C:plasma membrane"/>
    <property type="evidence" value="ECO:0007669"/>
    <property type="project" value="UniProtKB-SubCell"/>
</dbReference>
<keyword evidence="4 10" id="KW-1003">Cell membrane</keyword>
<feature type="transmembrane region" description="Helical" evidence="10">
    <location>
        <begin position="170"/>
        <end position="200"/>
    </location>
</feature>
<evidence type="ECO:0000313" key="11">
    <source>
        <dbReference type="EMBL" id="PTM52271.1"/>
    </source>
</evidence>
<dbReference type="NCBIfam" id="TIGR01400">
    <property type="entry name" value="fliR"/>
    <property type="match status" value="1"/>
</dbReference>
<proteinExistence type="inferred from homology"/>
<keyword evidence="8 10" id="KW-0975">Bacterial flagellum</keyword>
<dbReference type="InterPro" id="IPR002010">
    <property type="entry name" value="T3SS_IM_R"/>
</dbReference>
<sequence>MTLPLSPEMVVVFLLVFARVGTMMALMPGLGERSLPVRVRLGVALLLTLVLFPLHRPLYEVDLARPAGVFMVLFMEIAVGFTLGMAGRIAVSALLTAGVVIAQAMGIGFAMQVDPTQGQQGAVIGTFLSLVGVALVFATDLHHLVIAAISDSFTIIRPGVLPASGDAAQFLTMVMAKAFVIAIQLSAPFLVFALVFNIGLGVLSKLMPQMQVFFIAMPVTIGVGFLILLLVLSVMMAHYMGSLEGVLGEMAVNRR</sequence>
<evidence type="ECO:0000256" key="1">
    <source>
        <dbReference type="ARBA" id="ARBA00002578"/>
    </source>
</evidence>
<feature type="transmembrane region" description="Helical" evidence="10">
    <location>
        <begin position="12"/>
        <end position="31"/>
    </location>
</feature>
<keyword evidence="7 10" id="KW-0472">Membrane</keyword>
<feature type="transmembrane region" description="Helical" evidence="10">
    <location>
        <begin position="66"/>
        <end position="83"/>
    </location>
</feature>